<name>A0A7Z0WLE8_9PSEU</name>
<dbReference type="EMBL" id="MSIF01000010">
    <property type="protein sequence ID" value="OLF08994.1"/>
    <property type="molecule type" value="Genomic_DNA"/>
</dbReference>
<evidence type="ECO:0000313" key="1">
    <source>
        <dbReference type="EMBL" id="OLF08994.1"/>
    </source>
</evidence>
<organism evidence="1 2">
    <name type="scientific">Actinophytocola xinjiangensis</name>
    <dbReference type="NCBI Taxonomy" id="485602"/>
    <lineage>
        <taxon>Bacteria</taxon>
        <taxon>Bacillati</taxon>
        <taxon>Actinomycetota</taxon>
        <taxon>Actinomycetes</taxon>
        <taxon>Pseudonocardiales</taxon>
        <taxon>Pseudonocardiaceae</taxon>
    </lineage>
</organism>
<dbReference type="Proteomes" id="UP000185696">
    <property type="component" value="Unassembled WGS sequence"/>
</dbReference>
<dbReference type="AlphaFoldDB" id="A0A7Z0WLE8"/>
<accession>A0A7Z0WLE8</accession>
<reference evidence="1 2" key="1">
    <citation type="submission" date="2016-12" db="EMBL/GenBank/DDBJ databases">
        <title>The draft genome sequence of Actinophytocola xinjiangensis.</title>
        <authorList>
            <person name="Wang W."/>
            <person name="Yuan L."/>
        </authorList>
    </citation>
    <scope>NUCLEOTIDE SEQUENCE [LARGE SCALE GENOMIC DNA]</scope>
    <source>
        <strain evidence="1 2">CGMCC 4.4663</strain>
    </source>
</reference>
<evidence type="ECO:0000313" key="2">
    <source>
        <dbReference type="Proteomes" id="UP000185696"/>
    </source>
</evidence>
<sequence>MADRSSEPPICARCGRARADADPAEALAWSMENDRQGQVWLCSGCARAHVRAIEGKLPAEYW</sequence>
<gene>
    <name evidence="1" type="ORF">BLA60_20580</name>
</gene>
<proteinExistence type="predicted"/>
<protein>
    <submittedName>
        <fullName evidence="1">Uncharacterized protein</fullName>
    </submittedName>
</protein>
<keyword evidence="2" id="KW-1185">Reference proteome</keyword>
<comment type="caution">
    <text evidence="1">The sequence shown here is derived from an EMBL/GenBank/DDBJ whole genome shotgun (WGS) entry which is preliminary data.</text>
</comment>